<reference evidence="2" key="1">
    <citation type="thesis" date="2021" institute="BYU ScholarsArchive" country="Provo, UT, USA">
        <title>Applications of and Algorithms for Genome Assembly and Genomic Analyses with an Emphasis on Marine Teleosts.</title>
        <authorList>
            <person name="Pickett B.D."/>
        </authorList>
    </citation>
    <scope>NUCLEOTIDE SEQUENCE</scope>
    <source>
        <strain evidence="2">HI-2016</strain>
    </source>
</reference>
<dbReference type="EMBL" id="JAFBMS010000001">
    <property type="protein sequence ID" value="KAG9355692.1"/>
    <property type="molecule type" value="Genomic_DNA"/>
</dbReference>
<gene>
    <name evidence="2" type="ORF">JZ751_000530</name>
</gene>
<comment type="caution">
    <text evidence="2">The sequence shown here is derived from an EMBL/GenBank/DDBJ whole genome shotgun (WGS) entry which is preliminary data.</text>
</comment>
<name>A0A8T2PW17_9TELE</name>
<feature type="region of interest" description="Disordered" evidence="1">
    <location>
        <begin position="60"/>
        <end position="81"/>
    </location>
</feature>
<keyword evidence="3" id="KW-1185">Reference proteome</keyword>
<evidence type="ECO:0000313" key="2">
    <source>
        <dbReference type="EMBL" id="KAG9355692.1"/>
    </source>
</evidence>
<dbReference type="AlphaFoldDB" id="A0A8T2PW17"/>
<organism evidence="2 3">
    <name type="scientific">Albula glossodonta</name>
    <name type="common">roundjaw bonefish</name>
    <dbReference type="NCBI Taxonomy" id="121402"/>
    <lineage>
        <taxon>Eukaryota</taxon>
        <taxon>Metazoa</taxon>
        <taxon>Chordata</taxon>
        <taxon>Craniata</taxon>
        <taxon>Vertebrata</taxon>
        <taxon>Euteleostomi</taxon>
        <taxon>Actinopterygii</taxon>
        <taxon>Neopterygii</taxon>
        <taxon>Teleostei</taxon>
        <taxon>Albuliformes</taxon>
        <taxon>Albulidae</taxon>
        <taxon>Albula</taxon>
    </lineage>
</organism>
<dbReference type="Proteomes" id="UP000824540">
    <property type="component" value="Unassembled WGS sequence"/>
</dbReference>
<evidence type="ECO:0000256" key="1">
    <source>
        <dbReference type="SAM" id="MobiDB-lite"/>
    </source>
</evidence>
<sequence length="81" mass="8743">MKNSCCLEPQNVFALSSGPQSIPVKRGRIASGPLPLVITLPLLQTVLMLRGPVNVPLLQRHGDVLPQPPVAESETRSYTQS</sequence>
<evidence type="ECO:0000313" key="3">
    <source>
        <dbReference type="Proteomes" id="UP000824540"/>
    </source>
</evidence>
<accession>A0A8T2PW17</accession>
<proteinExistence type="predicted"/>
<protein>
    <submittedName>
        <fullName evidence="2">Uncharacterized protein</fullName>
    </submittedName>
</protein>